<dbReference type="Proteomes" id="UP001064489">
    <property type="component" value="Chromosome 3"/>
</dbReference>
<protein>
    <submittedName>
        <fullName evidence="2">Uncharacterized protein</fullName>
    </submittedName>
</protein>
<evidence type="ECO:0000313" key="3">
    <source>
        <dbReference type="Proteomes" id="UP001064489"/>
    </source>
</evidence>
<gene>
    <name evidence="2" type="ORF">LWI28_010556</name>
</gene>
<proteinExistence type="predicted"/>
<keyword evidence="3" id="KW-1185">Reference proteome</keyword>
<evidence type="ECO:0000313" key="2">
    <source>
        <dbReference type="EMBL" id="KAI9185778.1"/>
    </source>
</evidence>
<comment type="caution">
    <text evidence="2">The sequence shown here is derived from an EMBL/GenBank/DDBJ whole genome shotgun (WGS) entry which is preliminary data.</text>
</comment>
<name>A0AAD5NWZ1_ACENE</name>
<organism evidence="2 3">
    <name type="scientific">Acer negundo</name>
    <name type="common">Box elder</name>
    <dbReference type="NCBI Taxonomy" id="4023"/>
    <lineage>
        <taxon>Eukaryota</taxon>
        <taxon>Viridiplantae</taxon>
        <taxon>Streptophyta</taxon>
        <taxon>Embryophyta</taxon>
        <taxon>Tracheophyta</taxon>
        <taxon>Spermatophyta</taxon>
        <taxon>Magnoliopsida</taxon>
        <taxon>eudicotyledons</taxon>
        <taxon>Gunneridae</taxon>
        <taxon>Pentapetalae</taxon>
        <taxon>rosids</taxon>
        <taxon>malvids</taxon>
        <taxon>Sapindales</taxon>
        <taxon>Sapindaceae</taxon>
        <taxon>Hippocastanoideae</taxon>
        <taxon>Acereae</taxon>
        <taxon>Acer</taxon>
    </lineage>
</organism>
<dbReference type="AlphaFoldDB" id="A0AAD5NWZ1"/>
<accession>A0AAD5NWZ1</accession>
<evidence type="ECO:0000256" key="1">
    <source>
        <dbReference type="SAM" id="Phobius"/>
    </source>
</evidence>
<feature type="transmembrane region" description="Helical" evidence="1">
    <location>
        <begin position="52"/>
        <end position="68"/>
    </location>
</feature>
<reference evidence="2" key="2">
    <citation type="submission" date="2023-02" db="EMBL/GenBank/DDBJ databases">
        <authorList>
            <person name="Swenson N.G."/>
            <person name="Wegrzyn J.L."/>
            <person name="Mcevoy S.L."/>
        </authorList>
    </citation>
    <scope>NUCLEOTIDE SEQUENCE</scope>
    <source>
        <strain evidence="2">91603</strain>
        <tissue evidence="2">Leaf</tissue>
    </source>
</reference>
<keyword evidence="1" id="KW-1133">Transmembrane helix</keyword>
<dbReference type="EMBL" id="JAJSOW010000100">
    <property type="protein sequence ID" value="KAI9185778.1"/>
    <property type="molecule type" value="Genomic_DNA"/>
</dbReference>
<sequence length="79" mass="9332">MALVYIKLLKWLWSRGDRGSNRNRHCTNQTETGSYGSDLCYKEEKTKKNKKLLWVGFISFSLVIFNISELKNFWAIELL</sequence>
<keyword evidence="1" id="KW-0472">Membrane</keyword>
<keyword evidence="1" id="KW-0812">Transmembrane</keyword>
<reference evidence="2" key="1">
    <citation type="journal article" date="2022" name="Plant J.">
        <title>Strategies of tolerance reflected in two North American maple genomes.</title>
        <authorList>
            <person name="McEvoy S.L."/>
            <person name="Sezen U.U."/>
            <person name="Trouern-Trend A."/>
            <person name="McMahon S.M."/>
            <person name="Schaberg P.G."/>
            <person name="Yang J."/>
            <person name="Wegrzyn J.L."/>
            <person name="Swenson N.G."/>
        </authorList>
    </citation>
    <scope>NUCLEOTIDE SEQUENCE</scope>
    <source>
        <strain evidence="2">91603</strain>
    </source>
</reference>